<keyword evidence="6 8" id="KW-0472">Membrane</keyword>
<evidence type="ECO:0000313" key="9">
    <source>
        <dbReference type="EMBL" id="QWY78882.1"/>
    </source>
</evidence>
<dbReference type="EMBL" id="CP071137">
    <property type="protein sequence ID" value="QWY78882.1"/>
    <property type="molecule type" value="Genomic_DNA"/>
</dbReference>
<feature type="transmembrane region" description="Helical" evidence="8">
    <location>
        <begin position="12"/>
        <end position="35"/>
    </location>
</feature>
<dbReference type="Proteomes" id="UP000683551">
    <property type="component" value="Chromosome"/>
</dbReference>
<keyword evidence="3" id="KW-0808">Transferase</keyword>
<protein>
    <submittedName>
        <fullName evidence="9">DUF2029 domain-containing protein</fullName>
    </submittedName>
</protein>
<feature type="transmembrane region" description="Helical" evidence="8">
    <location>
        <begin position="136"/>
        <end position="164"/>
    </location>
</feature>
<evidence type="ECO:0000256" key="1">
    <source>
        <dbReference type="ARBA" id="ARBA00004651"/>
    </source>
</evidence>
<evidence type="ECO:0000256" key="2">
    <source>
        <dbReference type="ARBA" id="ARBA00022475"/>
    </source>
</evidence>
<keyword evidence="5 8" id="KW-1133">Transmembrane helix</keyword>
<comment type="subcellular location">
    <subcellularLocation>
        <location evidence="1">Cell membrane</location>
        <topology evidence="1">Multi-pass membrane protein</topology>
    </subcellularLocation>
</comment>
<proteinExistence type="inferred from homology"/>
<reference evidence="9" key="1">
    <citation type="submission" date="2021-02" db="EMBL/GenBank/DDBJ databases">
        <title>Comparative genomics of Ferrovum myxofaciens strains, predominant extremophile bacteria forming large biofilm stalactites in acid mine ecosystems.</title>
        <authorList>
            <person name="Burkartova K."/>
            <person name="Ridl J."/>
            <person name="Pajer P."/>
            <person name="Falteisek L."/>
        </authorList>
    </citation>
    <scope>NUCLEOTIDE SEQUENCE</scope>
    <source>
        <strain evidence="9">MI1III</strain>
    </source>
</reference>
<sequence length="241" mass="27061">MINLERRPISAGVFIGLLAIKPHLAVLFPIALIAVGAWRTFFTAVIVALAFMSVSTAVLGLGTFTAWLQSIGQARMWTETGIVPWSEMPTIFSFLRLLGVPVMLAYMGHFFVTASAIVVMWKVWRHSTSWPLRGAVLTTATLLVSPYLFDYDLVWLALPIVWLAKLGFKDGWLRGEREVLVAAWLLPLLAVLITKVVPLQIGPWVLLTLLWMIFRRDRVTRLLPLRDQLLIAHDVCSLIDS</sequence>
<evidence type="ECO:0000256" key="8">
    <source>
        <dbReference type="SAM" id="Phobius"/>
    </source>
</evidence>
<keyword evidence="4 8" id="KW-0812">Transmembrane</keyword>
<gene>
    <name evidence="9" type="ORF">JZL65_12690</name>
</gene>
<dbReference type="Pfam" id="PF09594">
    <property type="entry name" value="GT87"/>
    <property type="match status" value="1"/>
</dbReference>
<dbReference type="AlphaFoldDB" id="A0A9E6N108"/>
<evidence type="ECO:0000313" key="10">
    <source>
        <dbReference type="Proteomes" id="UP000683551"/>
    </source>
</evidence>
<name>A0A9E6N108_9PROT</name>
<accession>A0A9E6N108</accession>
<evidence type="ECO:0000256" key="6">
    <source>
        <dbReference type="ARBA" id="ARBA00023136"/>
    </source>
</evidence>
<evidence type="ECO:0000256" key="3">
    <source>
        <dbReference type="ARBA" id="ARBA00022679"/>
    </source>
</evidence>
<feature type="transmembrane region" description="Helical" evidence="8">
    <location>
        <begin position="41"/>
        <end position="68"/>
    </location>
</feature>
<keyword evidence="2" id="KW-1003">Cell membrane</keyword>
<evidence type="ECO:0000256" key="7">
    <source>
        <dbReference type="ARBA" id="ARBA00024033"/>
    </source>
</evidence>
<evidence type="ECO:0000256" key="5">
    <source>
        <dbReference type="ARBA" id="ARBA00022989"/>
    </source>
</evidence>
<dbReference type="InterPro" id="IPR018584">
    <property type="entry name" value="GT87"/>
</dbReference>
<feature type="transmembrane region" description="Helical" evidence="8">
    <location>
        <begin position="184"/>
        <end position="214"/>
    </location>
</feature>
<evidence type="ECO:0000256" key="4">
    <source>
        <dbReference type="ARBA" id="ARBA00022692"/>
    </source>
</evidence>
<feature type="transmembrane region" description="Helical" evidence="8">
    <location>
        <begin position="104"/>
        <end position="124"/>
    </location>
</feature>
<dbReference type="GO" id="GO:0005886">
    <property type="term" value="C:plasma membrane"/>
    <property type="evidence" value="ECO:0007669"/>
    <property type="project" value="UniProtKB-SubCell"/>
</dbReference>
<organism evidence="9 10">
    <name type="scientific">Ferrovum myxofaciens</name>
    <dbReference type="NCBI Taxonomy" id="416213"/>
    <lineage>
        <taxon>Bacteria</taxon>
        <taxon>Pseudomonadati</taxon>
        <taxon>Pseudomonadota</taxon>
        <taxon>Betaproteobacteria</taxon>
        <taxon>Ferrovales</taxon>
        <taxon>Ferrovaceae</taxon>
        <taxon>Ferrovum</taxon>
    </lineage>
</organism>
<comment type="similarity">
    <text evidence="7">Belongs to the glycosyltransferase 87 family.</text>
</comment>
<dbReference type="GO" id="GO:0016758">
    <property type="term" value="F:hexosyltransferase activity"/>
    <property type="evidence" value="ECO:0007669"/>
    <property type="project" value="InterPro"/>
</dbReference>